<dbReference type="InterPro" id="IPR041664">
    <property type="entry name" value="AAA_16"/>
</dbReference>
<evidence type="ECO:0000256" key="3">
    <source>
        <dbReference type="ARBA" id="ARBA00022840"/>
    </source>
</evidence>
<dbReference type="CDD" id="cd14014">
    <property type="entry name" value="STKc_PknB_like"/>
    <property type="match status" value="1"/>
</dbReference>
<dbReference type="GO" id="GO:0004672">
    <property type="term" value="F:protein kinase activity"/>
    <property type="evidence" value="ECO:0007669"/>
    <property type="project" value="InterPro"/>
</dbReference>
<organism evidence="6 7">
    <name type="scientific">Burkholderia ubonensis</name>
    <dbReference type="NCBI Taxonomy" id="101571"/>
    <lineage>
        <taxon>Bacteria</taxon>
        <taxon>Pseudomonadati</taxon>
        <taxon>Pseudomonadota</taxon>
        <taxon>Betaproteobacteria</taxon>
        <taxon>Burkholderiales</taxon>
        <taxon>Burkholderiaceae</taxon>
        <taxon>Burkholderia</taxon>
        <taxon>Burkholderia cepacia complex</taxon>
    </lineage>
</organism>
<dbReference type="InterPro" id="IPR000719">
    <property type="entry name" value="Prot_kinase_dom"/>
</dbReference>
<evidence type="ECO:0000313" key="7">
    <source>
        <dbReference type="Proteomes" id="UP000056453"/>
    </source>
</evidence>
<dbReference type="RefSeq" id="WP_059954632.1">
    <property type="nucleotide sequence ID" value="NZ_LPAK01000022.1"/>
</dbReference>
<comment type="caution">
    <text evidence="6">The sequence shown here is derived from an EMBL/GenBank/DDBJ whole genome shotgun (WGS) entry which is preliminary data.</text>
</comment>
<proteinExistence type="predicted"/>
<keyword evidence="7" id="KW-1185">Reference proteome</keyword>
<dbReference type="SUPFAM" id="SSF55073">
    <property type="entry name" value="Nucleotide cyclase"/>
    <property type="match status" value="1"/>
</dbReference>
<dbReference type="InterPro" id="IPR027417">
    <property type="entry name" value="P-loop_NTPase"/>
</dbReference>
<dbReference type="PANTHER" id="PTHR16305:SF28">
    <property type="entry name" value="GUANYLATE CYCLASE DOMAIN-CONTAINING PROTEIN"/>
    <property type="match status" value="1"/>
</dbReference>
<dbReference type="InterPro" id="IPR023889">
    <property type="entry name" value="TOMM_kin_cyc"/>
</dbReference>
<protein>
    <submittedName>
        <fullName evidence="6">Protein kinase</fullName>
    </submittedName>
</protein>
<dbReference type="PROSITE" id="PS00108">
    <property type="entry name" value="PROTEIN_KINASE_ST"/>
    <property type="match status" value="1"/>
</dbReference>
<accession>A0AAW3MTC3</accession>
<dbReference type="InterPro" id="IPR011009">
    <property type="entry name" value="Kinase-like_dom_sf"/>
</dbReference>
<evidence type="ECO:0000313" key="6">
    <source>
        <dbReference type="EMBL" id="KVP94049.1"/>
    </source>
</evidence>
<dbReference type="Pfam" id="PF13191">
    <property type="entry name" value="AAA_16"/>
    <property type="match status" value="1"/>
</dbReference>
<dbReference type="GO" id="GO:0005737">
    <property type="term" value="C:cytoplasm"/>
    <property type="evidence" value="ECO:0007669"/>
    <property type="project" value="TreeGrafter"/>
</dbReference>
<keyword evidence="6" id="KW-0808">Transferase</keyword>
<dbReference type="Proteomes" id="UP000056453">
    <property type="component" value="Unassembled WGS sequence"/>
</dbReference>
<dbReference type="PANTHER" id="PTHR16305">
    <property type="entry name" value="TESTICULAR SOLUBLE ADENYLYL CYCLASE"/>
    <property type="match status" value="1"/>
</dbReference>
<dbReference type="Pfam" id="PF00069">
    <property type="entry name" value="Pkinase"/>
    <property type="match status" value="1"/>
</dbReference>
<keyword evidence="3 4" id="KW-0067">ATP-binding</keyword>
<evidence type="ECO:0000256" key="4">
    <source>
        <dbReference type="PROSITE-ProRule" id="PRU10141"/>
    </source>
</evidence>
<dbReference type="InterPro" id="IPR008271">
    <property type="entry name" value="Ser/Thr_kinase_AS"/>
</dbReference>
<sequence length="1355" mass="146501">MSATKTAVLLPAYREPAVPGAPEPRLPAPSPATAAPLAELAGKWRYRLGPLLGEGGNGVVFRATCSDTGQDVAIKLMRDDAAKTAAERARQRARFRRETHLCEGLRHPNIVALLDKGEAPDGRLFAVFEFVQGRTLRDWLADDGPLSAVDTGRLMTEVLDALAAAHRRGVVHRDLKPQNIVIAMADDGPHAKLLDFGIGALLPGTEGIESQTSTQATEVLGSPQYCAPEQLRNEAPTLKSDLYAWGLVVIECLTGEVVMHGASVADILYQQLSPVDIALPPSIASHPLGSVLRRALSKNPEQRAASADELAVRFRALNFAALVGQFDASHASRRTRTLAPRGETTGTVGEYRQITTLCCCVTIAGEGRQRHAGADHGDALDGYEEQWLTKCADIAVGYGAQVGGRLGDTLLFHFGLQGDIDRPARRAARAALDMVRVAARARLPALPAAGSRAAGESWRVEVAAAIHVGQILAHASLMSGVSTPAATSRLLRLAGPGQILISDDARLSLERHADCRPTSLRLTRAGLAPQPVHELLGERHADTPFDSLDDGAMAPMIGRTRELDALLRAWQAARARQRRDASGEPAPHGVPRLVVGEAGIGKSRLVHALCEAVRAQGHAFAHCACLPERENHALSPVLRFIGAHWHIDADGPVDLALAAIDAMIAPLECDHAAARVALATWLGLPCDAKGFLWSSTREQHALFDVLAQLIVSLGNGAAVLLVVDDVQWVDRSTEDFLAFLQRSPRARAICVVLTSRPDKLGRWRGSTERLVLRRLSRDDAQRLVAALLGQRALDPALLGMLAHRATGIPLFIEEVARELLTSGATTDVDGALPGLRATDPYPLPVSLGGMLGLAFDRIDEARDTAQLAATIGLEVDAQLLAGASPHDRATLDAHLRLLLEERIVYAWHRRDRVFYSFRHALIRDAAYESMPPAVRRGNHARVGRALAEEADHGAGAHAFGVAGHFARAGAFADAIGHGIEAARRALERSRYDDAIRYGQAVFDWLANADYAQREHDSARIRATLTHATMARFGWADPQVREHAEQLLRQVQALDDQELAISALWTLSTCYHVAGDRPTVRGICVRLDALAADRGDAGVQVAADAMRGMSLWVDGHYARARVAFEAALAGYDVRRDADHRRILGLDTRGWTMASLASVRWCVDDDPQAALAMAREAVYCATCLDHLPTLGVTMMYLARMHQLAGDRDAAHATSDAILRLSEVHRLRAVEHYVAIIRAWTEGDRAGVAAHLDAQRQSGGLLGLTYYASLIAEMDAERGDYDAALAQIEQCLAWCDSTGERYYEAQLLLKKCEYLRLADRRGGGEAALAACRRAFGIATTAGMVRIVRQAEEMLHALQ</sequence>
<dbReference type="SUPFAM" id="SSF56112">
    <property type="entry name" value="Protein kinase-like (PK-like)"/>
    <property type="match status" value="1"/>
</dbReference>
<dbReference type="Gene3D" id="3.40.50.300">
    <property type="entry name" value="P-loop containing nucleotide triphosphate hydrolases"/>
    <property type="match status" value="1"/>
</dbReference>
<dbReference type="Gene3D" id="1.10.510.10">
    <property type="entry name" value="Transferase(Phosphotransferase) domain 1"/>
    <property type="match status" value="1"/>
</dbReference>
<dbReference type="GO" id="GO:0016020">
    <property type="term" value="C:membrane"/>
    <property type="evidence" value="ECO:0007669"/>
    <property type="project" value="UniProtKB-SubCell"/>
</dbReference>
<keyword evidence="6" id="KW-0418">Kinase</keyword>
<dbReference type="PROSITE" id="PS50011">
    <property type="entry name" value="PROTEIN_KINASE_DOM"/>
    <property type="match status" value="1"/>
</dbReference>
<evidence type="ECO:0000259" key="5">
    <source>
        <dbReference type="PROSITE" id="PS50011"/>
    </source>
</evidence>
<dbReference type="SMART" id="SM00220">
    <property type="entry name" value="S_TKc"/>
    <property type="match status" value="1"/>
</dbReference>
<feature type="domain" description="Protein kinase" evidence="5">
    <location>
        <begin position="46"/>
        <end position="315"/>
    </location>
</feature>
<dbReference type="PROSITE" id="PS00107">
    <property type="entry name" value="PROTEIN_KINASE_ATP"/>
    <property type="match status" value="1"/>
</dbReference>
<gene>
    <name evidence="6" type="ORF">WJ96_12885</name>
</gene>
<dbReference type="InterPro" id="IPR029787">
    <property type="entry name" value="Nucleotide_cyclase"/>
</dbReference>
<reference evidence="6 7" key="1">
    <citation type="submission" date="2015-11" db="EMBL/GenBank/DDBJ databases">
        <title>Expanding the genomic diversity of Burkholderia species for the development of highly accurate diagnostics.</title>
        <authorList>
            <person name="Sahl J."/>
            <person name="Keim P."/>
            <person name="Wagner D."/>
        </authorList>
    </citation>
    <scope>NUCLEOTIDE SEQUENCE [LARGE SCALE GENOMIC DNA]</scope>
    <source>
        <strain evidence="6 7">MSMB1808WGS</strain>
    </source>
</reference>
<dbReference type="Gene3D" id="3.30.70.1230">
    <property type="entry name" value="Nucleotide cyclase"/>
    <property type="match status" value="1"/>
</dbReference>
<dbReference type="GO" id="GO:0005524">
    <property type="term" value="F:ATP binding"/>
    <property type="evidence" value="ECO:0007669"/>
    <property type="project" value="UniProtKB-UniRule"/>
</dbReference>
<feature type="binding site" evidence="4">
    <location>
        <position position="75"/>
    </location>
    <ligand>
        <name>ATP</name>
        <dbReference type="ChEBI" id="CHEBI:30616"/>
    </ligand>
</feature>
<dbReference type="GO" id="GO:0004016">
    <property type="term" value="F:adenylate cyclase activity"/>
    <property type="evidence" value="ECO:0007669"/>
    <property type="project" value="TreeGrafter"/>
</dbReference>
<dbReference type="SUPFAM" id="SSF52540">
    <property type="entry name" value="P-loop containing nucleoside triphosphate hydrolases"/>
    <property type="match status" value="1"/>
</dbReference>
<keyword evidence="2 4" id="KW-0547">Nucleotide-binding</keyword>
<name>A0AAW3MTC3_9BURK</name>
<dbReference type="InterPro" id="IPR017441">
    <property type="entry name" value="Protein_kinase_ATP_BS"/>
</dbReference>
<evidence type="ECO:0000256" key="2">
    <source>
        <dbReference type="ARBA" id="ARBA00022741"/>
    </source>
</evidence>
<dbReference type="NCBIfam" id="TIGR03903">
    <property type="entry name" value="TOMM_kin_cyc"/>
    <property type="match status" value="1"/>
</dbReference>
<dbReference type="EMBL" id="LPBJ01000074">
    <property type="protein sequence ID" value="KVP94049.1"/>
    <property type="molecule type" value="Genomic_DNA"/>
</dbReference>
<comment type="subcellular location">
    <subcellularLocation>
        <location evidence="1">Membrane</location>
        <topology evidence="1">Single-pass membrane protein</topology>
    </subcellularLocation>
</comment>
<evidence type="ECO:0000256" key="1">
    <source>
        <dbReference type="ARBA" id="ARBA00004167"/>
    </source>
</evidence>